<proteinExistence type="predicted"/>
<reference evidence="2" key="1">
    <citation type="journal article" date="2019" name="bioRxiv">
        <title>The Genome of the Zebra Mussel, Dreissena polymorpha: A Resource for Invasive Species Research.</title>
        <authorList>
            <person name="McCartney M.A."/>
            <person name="Auch B."/>
            <person name="Kono T."/>
            <person name="Mallez S."/>
            <person name="Zhang Y."/>
            <person name="Obille A."/>
            <person name="Becker A."/>
            <person name="Abrahante J.E."/>
            <person name="Garbe J."/>
            <person name="Badalamenti J.P."/>
            <person name="Herman A."/>
            <person name="Mangelson H."/>
            <person name="Liachko I."/>
            <person name="Sullivan S."/>
            <person name="Sone E.D."/>
            <person name="Koren S."/>
            <person name="Silverstein K.A.T."/>
            <person name="Beckman K.B."/>
            <person name="Gohl D.M."/>
        </authorList>
    </citation>
    <scope>NUCLEOTIDE SEQUENCE</scope>
    <source>
        <strain evidence="2">Duluth1</strain>
        <tissue evidence="2">Whole animal</tissue>
    </source>
</reference>
<gene>
    <name evidence="2" type="ORF">DPMN_184896</name>
</gene>
<evidence type="ECO:0000256" key="1">
    <source>
        <dbReference type="SAM" id="Phobius"/>
    </source>
</evidence>
<keyword evidence="1" id="KW-1133">Transmembrane helix</keyword>
<evidence type="ECO:0000313" key="2">
    <source>
        <dbReference type="EMBL" id="KAH3750375.1"/>
    </source>
</evidence>
<sequence>MFGDKIDFNVTLNGTNYDADIDDVSFSQDIFSRCNHLHSSPCQDSYILKCTADCVVGCVSPCLQPNAIVCENSGQCMYNSNEKKMMCRCAETNSHVYTGDTCAVAIEKLKLASKYIVAIATSVGVVMVITFVVVVACVVRRYRNKAGLTENDTDETIELADIRSRKAYVEHEYTQWYSPSKPRDPDKYFSNHGYDEIPGNKVVEGRVHRVATDDKGSETYIYQPSRQNSAGLQRSQSWYSSASESDHWRTRETSPYADPNFKFQISRPNVSQEAIRF</sequence>
<name>A0A9D4DKW0_DREPO</name>
<evidence type="ECO:0000313" key="3">
    <source>
        <dbReference type="Proteomes" id="UP000828390"/>
    </source>
</evidence>
<dbReference type="EMBL" id="JAIWYP010000010">
    <property type="protein sequence ID" value="KAH3750375.1"/>
    <property type="molecule type" value="Genomic_DNA"/>
</dbReference>
<dbReference type="Proteomes" id="UP000828390">
    <property type="component" value="Unassembled WGS sequence"/>
</dbReference>
<keyword evidence="1" id="KW-0472">Membrane</keyword>
<comment type="caution">
    <text evidence="2">The sequence shown here is derived from an EMBL/GenBank/DDBJ whole genome shotgun (WGS) entry which is preliminary data.</text>
</comment>
<keyword evidence="1" id="KW-0812">Transmembrane</keyword>
<reference evidence="2" key="2">
    <citation type="submission" date="2020-11" db="EMBL/GenBank/DDBJ databases">
        <authorList>
            <person name="McCartney M.A."/>
            <person name="Auch B."/>
            <person name="Kono T."/>
            <person name="Mallez S."/>
            <person name="Becker A."/>
            <person name="Gohl D.M."/>
            <person name="Silverstein K.A.T."/>
            <person name="Koren S."/>
            <person name="Bechman K.B."/>
            <person name="Herman A."/>
            <person name="Abrahante J.E."/>
            <person name="Garbe J."/>
        </authorList>
    </citation>
    <scope>NUCLEOTIDE SEQUENCE</scope>
    <source>
        <strain evidence="2">Duluth1</strain>
        <tissue evidence="2">Whole animal</tissue>
    </source>
</reference>
<protein>
    <submittedName>
        <fullName evidence="2">Uncharacterized protein</fullName>
    </submittedName>
</protein>
<accession>A0A9D4DKW0</accession>
<feature type="transmembrane region" description="Helical" evidence="1">
    <location>
        <begin position="115"/>
        <end position="139"/>
    </location>
</feature>
<organism evidence="2 3">
    <name type="scientific">Dreissena polymorpha</name>
    <name type="common">Zebra mussel</name>
    <name type="synonym">Mytilus polymorpha</name>
    <dbReference type="NCBI Taxonomy" id="45954"/>
    <lineage>
        <taxon>Eukaryota</taxon>
        <taxon>Metazoa</taxon>
        <taxon>Spiralia</taxon>
        <taxon>Lophotrochozoa</taxon>
        <taxon>Mollusca</taxon>
        <taxon>Bivalvia</taxon>
        <taxon>Autobranchia</taxon>
        <taxon>Heteroconchia</taxon>
        <taxon>Euheterodonta</taxon>
        <taxon>Imparidentia</taxon>
        <taxon>Neoheterodontei</taxon>
        <taxon>Myida</taxon>
        <taxon>Dreissenoidea</taxon>
        <taxon>Dreissenidae</taxon>
        <taxon>Dreissena</taxon>
    </lineage>
</organism>
<keyword evidence="3" id="KW-1185">Reference proteome</keyword>
<dbReference type="AlphaFoldDB" id="A0A9D4DKW0"/>